<evidence type="ECO:0000256" key="2">
    <source>
        <dbReference type="SAM" id="MobiDB-lite"/>
    </source>
</evidence>
<protein>
    <submittedName>
        <fullName evidence="4">Siderophore biosynthesis protein</fullName>
    </submittedName>
</protein>
<name>M0HLH0_HALEO</name>
<dbReference type="EMBL" id="AOLK01000019">
    <property type="protein sequence ID" value="ELZ84638.1"/>
    <property type="molecule type" value="Genomic_DNA"/>
</dbReference>
<dbReference type="AlphaFoldDB" id="M0HLH0"/>
<dbReference type="Pfam" id="PF13523">
    <property type="entry name" value="Acetyltransf_8"/>
    <property type="match status" value="1"/>
</dbReference>
<dbReference type="InterPro" id="IPR019432">
    <property type="entry name" value="Acyltransferase_MbtK/IucB-like"/>
</dbReference>
<evidence type="ECO:0000313" key="5">
    <source>
        <dbReference type="Proteomes" id="UP000011612"/>
    </source>
</evidence>
<dbReference type="GO" id="GO:0016410">
    <property type="term" value="F:N-acyltransferase activity"/>
    <property type="evidence" value="ECO:0007669"/>
    <property type="project" value="TreeGrafter"/>
</dbReference>
<dbReference type="Proteomes" id="UP000011612">
    <property type="component" value="Unassembled WGS sequence"/>
</dbReference>
<dbReference type="PATRIC" id="fig|1230453.4.peg.2271"/>
<reference evidence="4 5" key="1">
    <citation type="journal article" date="2014" name="PLoS Genet.">
        <title>Phylogenetically driven sequencing of extremely halophilic archaea reveals strategies for static and dynamic osmo-response.</title>
        <authorList>
            <person name="Becker E.A."/>
            <person name="Seitzer P.M."/>
            <person name="Tritt A."/>
            <person name="Larsen D."/>
            <person name="Krusor M."/>
            <person name="Yao A.I."/>
            <person name="Wu D."/>
            <person name="Madern D."/>
            <person name="Eisen J.A."/>
            <person name="Darling A.E."/>
            <person name="Facciotti M.T."/>
        </authorList>
    </citation>
    <scope>NUCLEOTIDE SEQUENCE [LARGE SCALE GENOMIC DNA]</scope>
    <source>
        <strain evidence="4 5">ATCC BAA-1513</strain>
    </source>
</reference>
<dbReference type="RefSeq" id="WP_008324641.1">
    <property type="nucleotide sequence ID" value="NZ_AOLK01000019.1"/>
</dbReference>
<feature type="domain" description="N-acetyltransferase" evidence="3">
    <location>
        <begin position="66"/>
        <end position="231"/>
    </location>
</feature>
<dbReference type="InterPro" id="IPR016181">
    <property type="entry name" value="Acyl_CoA_acyltransferase"/>
</dbReference>
<dbReference type="SUPFAM" id="SSF55729">
    <property type="entry name" value="Acyl-CoA N-acyltransferases (Nat)"/>
    <property type="match status" value="1"/>
</dbReference>
<evidence type="ECO:0000259" key="3">
    <source>
        <dbReference type="PROSITE" id="PS51186"/>
    </source>
</evidence>
<feature type="region of interest" description="Disordered" evidence="2">
    <location>
        <begin position="1"/>
        <end position="47"/>
    </location>
</feature>
<keyword evidence="5" id="KW-1185">Reference proteome</keyword>
<evidence type="ECO:0000313" key="4">
    <source>
        <dbReference type="EMBL" id="ELZ84638.1"/>
    </source>
</evidence>
<keyword evidence="1" id="KW-0046">Antibiotic resistance</keyword>
<dbReference type="STRING" id="1230453.C453_11506"/>
<sequence length="246" mass="28044">MMAPTGDDIEQMTDDHNQTTDGSEQATDGHGRAADTDDVTPTLGPDTTIRSNYVFQRYDETIERTISFRPATMERDLGRLHKWLGYDHVAEFWELNLPLPAFRDHFAEKLAEDHLTPLIGYIDHVPMSYWEVYWPSEYELDDYYDTAPGDRAAHLLIGPPEYVGNGYAKALFRAMGLMLFSHPETDRVVGEPDVDNDVVINILEQCGFEPHKEFYFEEADKDALLLLCEYDDFEAALLDDSPALLA</sequence>
<dbReference type="PANTHER" id="PTHR31438:SF1">
    <property type="entry name" value="LYSINE N-ACYLTRANSFERASE C17G9.06C-RELATED"/>
    <property type="match status" value="1"/>
</dbReference>
<evidence type="ECO:0000256" key="1">
    <source>
        <dbReference type="ARBA" id="ARBA00023251"/>
    </source>
</evidence>
<comment type="caution">
    <text evidence="4">The sequence shown here is derived from an EMBL/GenBank/DDBJ whole genome shotgun (WGS) entry which is preliminary data.</text>
</comment>
<dbReference type="Gene3D" id="3.40.630.30">
    <property type="match status" value="1"/>
</dbReference>
<dbReference type="GO" id="GO:0046677">
    <property type="term" value="P:response to antibiotic"/>
    <property type="evidence" value="ECO:0007669"/>
    <property type="project" value="UniProtKB-KW"/>
</dbReference>
<dbReference type="SMART" id="SM01006">
    <property type="entry name" value="AlcB"/>
    <property type="match status" value="1"/>
</dbReference>
<gene>
    <name evidence="4" type="ORF">C453_11506</name>
</gene>
<dbReference type="GO" id="GO:0019290">
    <property type="term" value="P:siderophore biosynthetic process"/>
    <property type="evidence" value="ECO:0007669"/>
    <property type="project" value="InterPro"/>
</dbReference>
<proteinExistence type="predicted"/>
<dbReference type="PANTHER" id="PTHR31438">
    <property type="entry name" value="LYSINE N-ACYLTRANSFERASE C17G9.06C-RELATED"/>
    <property type="match status" value="1"/>
</dbReference>
<organism evidence="4 5">
    <name type="scientific">Haloferax elongans ATCC BAA-1513</name>
    <dbReference type="NCBI Taxonomy" id="1230453"/>
    <lineage>
        <taxon>Archaea</taxon>
        <taxon>Methanobacteriati</taxon>
        <taxon>Methanobacteriota</taxon>
        <taxon>Stenosarchaea group</taxon>
        <taxon>Halobacteria</taxon>
        <taxon>Halobacteriales</taxon>
        <taxon>Haloferacaceae</taxon>
        <taxon>Haloferax</taxon>
    </lineage>
</organism>
<dbReference type="PROSITE" id="PS51186">
    <property type="entry name" value="GNAT"/>
    <property type="match status" value="1"/>
</dbReference>
<accession>M0HLH0</accession>
<dbReference type="InterPro" id="IPR000182">
    <property type="entry name" value="GNAT_dom"/>
</dbReference>